<comment type="caution">
    <text evidence="2">The sequence shown here is derived from an EMBL/GenBank/DDBJ whole genome shotgun (WGS) entry which is preliminary data.</text>
</comment>
<gene>
    <name evidence="2" type="ORF">GXW79_16125</name>
</gene>
<evidence type="ECO:0000256" key="1">
    <source>
        <dbReference type="SAM" id="Phobius"/>
    </source>
</evidence>
<reference evidence="2" key="2">
    <citation type="journal article" date="2021" name="Syst. Appl. Microbiol.">
        <title>Roseomonas hellenica sp. nov., isolated from roots of wild-growing Alkanna tinctoria.</title>
        <authorList>
            <person name="Rat A."/>
            <person name="Naranjo H.D."/>
            <person name="Lebbe L."/>
            <person name="Cnockaert M."/>
            <person name="Krigas N."/>
            <person name="Grigoriadou K."/>
            <person name="Maloupa E."/>
            <person name="Willems A."/>
        </authorList>
    </citation>
    <scope>NUCLEOTIDE SEQUENCE</scope>
    <source>
        <strain evidence="2">LMG 28251</strain>
    </source>
</reference>
<dbReference type="AlphaFoldDB" id="A0AAF1KNT3"/>
<dbReference type="InterPro" id="IPR021265">
    <property type="entry name" value="DUF2842"/>
</dbReference>
<evidence type="ECO:0000313" key="3">
    <source>
        <dbReference type="Proteomes" id="UP001196068"/>
    </source>
</evidence>
<dbReference type="Pfam" id="PF11003">
    <property type="entry name" value="DUF2842"/>
    <property type="match status" value="1"/>
</dbReference>
<feature type="transmembrane region" description="Helical" evidence="1">
    <location>
        <begin position="12"/>
        <end position="36"/>
    </location>
</feature>
<feature type="transmembrane region" description="Helical" evidence="1">
    <location>
        <begin position="42"/>
        <end position="60"/>
    </location>
</feature>
<dbReference type="Proteomes" id="UP001196068">
    <property type="component" value="Unassembled WGS sequence"/>
</dbReference>
<accession>A0AAF1KNT3</accession>
<name>A0AAF1KNT3_9PROT</name>
<organism evidence="2 3">
    <name type="scientific">Plastoroseomonas arctica</name>
    <dbReference type="NCBI Taxonomy" id="1509237"/>
    <lineage>
        <taxon>Bacteria</taxon>
        <taxon>Pseudomonadati</taxon>
        <taxon>Pseudomonadota</taxon>
        <taxon>Alphaproteobacteria</taxon>
        <taxon>Acetobacterales</taxon>
        <taxon>Acetobacteraceae</taxon>
        <taxon>Plastoroseomonas</taxon>
    </lineage>
</organism>
<proteinExistence type="predicted"/>
<sequence>MQHFGAMCLAMSRIAVAGLAGVLGFLLYVGAVVALADHVLPLHWLVQLLYFVVVGVAWAWPAKRLMIWGAGGTAARPRD</sequence>
<dbReference type="RefSeq" id="WP_211875475.1">
    <property type="nucleotide sequence ID" value="NZ_JAAEDH010000020.1"/>
</dbReference>
<evidence type="ECO:0000313" key="2">
    <source>
        <dbReference type="EMBL" id="MBR0656609.1"/>
    </source>
</evidence>
<protein>
    <submittedName>
        <fullName evidence="2">DUF2842 domain-containing protein</fullName>
    </submittedName>
</protein>
<keyword evidence="1" id="KW-0812">Transmembrane</keyword>
<keyword evidence="1" id="KW-0472">Membrane</keyword>
<keyword evidence="1" id="KW-1133">Transmembrane helix</keyword>
<dbReference type="EMBL" id="JAAEDH010000020">
    <property type="protein sequence ID" value="MBR0656609.1"/>
    <property type="molecule type" value="Genomic_DNA"/>
</dbReference>
<reference evidence="2" key="1">
    <citation type="submission" date="2020-01" db="EMBL/GenBank/DDBJ databases">
        <authorList>
            <person name="Rat A."/>
        </authorList>
    </citation>
    <scope>NUCLEOTIDE SEQUENCE</scope>
    <source>
        <strain evidence="2">LMG 28251</strain>
    </source>
</reference>
<keyword evidence="3" id="KW-1185">Reference proteome</keyword>